<dbReference type="RefSeq" id="WP_079728673.1">
    <property type="nucleotide sequence ID" value="NZ_FUZP01000003.1"/>
</dbReference>
<protein>
    <recommendedName>
        <fullName evidence="3">Pilus assembly protein CpaE</fullName>
    </recommendedName>
</protein>
<evidence type="ECO:0008006" key="3">
    <source>
        <dbReference type="Google" id="ProtNLM"/>
    </source>
</evidence>
<evidence type="ECO:0000313" key="2">
    <source>
        <dbReference type="Proteomes" id="UP000190857"/>
    </source>
</evidence>
<dbReference type="STRING" id="123320.SAMN06309945_2651"/>
<proteinExistence type="predicted"/>
<keyword evidence="2" id="KW-1185">Reference proteome</keyword>
<dbReference type="OrthoDB" id="3295834at2"/>
<dbReference type="Proteomes" id="UP000190857">
    <property type="component" value="Unassembled WGS sequence"/>
</dbReference>
<sequence>MISRDLALELRQAGLVWHPASGDRFQIDLPDSAEFETEADVFTVSDMTIEAHHYPGGTVLGFNGTTEWALDSVSIADALWLPREDQLRELLRATFRTLRRTADAFEVEIEFRGERSVFEHPEPAEAYGRALLAFIGASV</sequence>
<gene>
    <name evidence="1" type="ORF">SAMN06309945_2651</name>
</gene>
<dbReference type="EMBL" id="FUZP01000003">
    <property type="protein sequence ID" value="SKC68587.1"/>
    <property type="molecule type" value="Genomic_DNA"/>
</dbReference>
<evidence type="ECO:0000313" key="1">
    <source>
        <dbReference type="EMBL" id="SKC68587.1"/>
    </source>
</evidence>
<name>A0A1T5KXV2_9MICO</name>
<organism evidence="1 2">
    <name type="scientific">Okibacterium fritillariae</name>
    <dbReference type="NCBI Taxonomy" id="123320"/>
    <lineage>
        <taxon>Bacteria</taxon>
        <taxon>Bacillati</taxon>
        <taxon>Actinomycetota</taxon>
        <taxon>Actinomycetes</taxon>
        <taxon>Micrococcales</taxon>
        <taxon>Microbacteriaceae</taxon>
        <taxon>Okibacterium</taxon>
    </lineage>
</organism>
<accession>A0A1T5KXV2</accession>
<reference evidence="1 2" key="1">
    <citation type="submission" date="2017-02" db="EMBL/GenBank/DDBJ databases">
        <authorList>
            <person name="Peterson S.W."/>
        </authorList>
    </citation>
    <scope>NUCLEOTIDE SEQUENCE [LARGE SCALE GENOMIC DNA]</scope>
    <source>
        <strain evidence="1 2">VKM Ac-2059</strain>
    </source>
</reference>
<dbReference type="AlphaFoldDB" id="A0A1T5KXV2"/>